<keyword evidence="4" id="KW-0732">Signal</keyword>
<accession>A0A4R5VVG8</accession>
<feature type="domain" description="Spore germination protein N-terminal" evidence="9">
    <location>
        <begin position="21"/>
        <end position="185"/>
    </location>
</feature>
<evidence type="ECO:0000256" key="5">
    <source>
        <dbReference type="ARBA" id="ARBA00023136"/>
    </source>
</evidence>
<gene>
    <name evidence="10" type="ORF">E2K98_07095</name>
</gene>
<evidence type="ECO:0000256" key="3">
    <source>
        <dbReference type="ARBA" id="ARBA00022544"/>
    </source>
</evidence>
<dbReference type="PANTHER" id="PTHR35789:SF1">
    <property type="entry name" value="SPORE GERMINATION PROTEIN B3"/>
    <property type="match status" value="1"/>
</dbReference>
<sequence>MKNIIIPVLIVSLVLGGCVQKRILDDVNLETGSAYDYVDGKILGTALVPIYLPDQAVKNKSFTASSALSRDLLRDIQRQSSDPLVTGSIKVVLFGEELAEKKGILDLMDSFQRDPSIGAGLYLAVTEGEAKDFIEGNYGERGNAVYLTNLIKHNMETMDVPKTNLQRFLFDFNQLGKTPYLPRLKKIGKNQIQITGISFFRYGHVVYSIPDEKMFFFKLLVDDYSKGTLKVTLGKEMAAIESIRSKFKMKITSRDPLTVNVRIKLNAVLKEYSGTKVTPKETKEVEKKVEEKIESECKNLIKEFKEKNIDPVGFGHFIKSKTRNFNFSKWKTDYPNLKVNVHADVKIMESGVIE</sequence>
<dbReference type="Proteomes" id="UP000295132">
    <property type="component" value="Unassembled WGS sequence"/>
</dbReference>
<evidence type="ECO:0000259" key="8">
    <source>
        <dbReference type="Pfam" id="PF05504"/>
    </source>
</evidence>
<dbReference type="AlphaFoldDB" id="A0A4R5VVG8"/>
<dbReference type="InterPro" id="IPR057336">
    <property type="entry name" value="GerAC_N"/>
</dbReference>
<dbReference type="EMBL" id="SMYO01000003">
    <property type="protein sequence ID" value="TDK63209.1"/>
    <property type="molecule type" value="Genomic_DNA"/>
</dbReference>
<keyword evidence="7" id="KW-0449">Lipoprotein</keyword>
<proteinExistence type="inferred from homology"/>
<name>A0A4R5VVG8_9BACI</name>
<evidence type="ECO:0000256" key="2">
    <source>
        <dbReference type="ARBA" id="ARBA00007886"/>
    </source>
</evidence>
<dbReference type="RefSeq" id="WP_133333551.1">
    <property type="nucleotide sequence ID" value="NZ_SMYO01000003.1"/>
</dbReference>
<keyword evidence="5" id="KW-0472">Membrane</keyword>
<dbReference type="GO" id="GO:0009847">
    <property type="term" value="P:spore germination"/>
    <property type="evidence" value="ECO:0007669"/>
    <property type="project" value="InterPro"/>
</dbReference>
<comment type="caution">
    <text evidence="10">The sequence shown here is derived from an EMBL/GenBank/DDBJ whole genome shotgun (WGS) entry which is preliminary data.</text>
</comment>
<comment type="subcellular location">
    <subcellularLocation>
        <location evidence="1">Membrane</location>
        <topology evidence="1">Lipid-anchor</topology>
    </subcellularLocation>
</comment>
<dbReference type="InterPro" id="IPR038501">
    <property type="entry name" value="Spore_GerAC_C_sf"/>
</dbReference>
<evidence type="ECO:0000313" key="10">
    <source>
        <dbReference type="EMBL" id="TDK63209.1"/>
    </source>
</evidence>
<feature type="domain" description="Spore germination GerAC-like C-terminal" evidence="8">
    <location>
        <begin position="195"/>
        <end position="351"/>
    </location>
</feature>
<comment type="similarity">
    <text evidence="2">Belongs to the GerABKC lipoprotein family.</text>
</comment>
<evidence type="ECO:0000256" key="1">
    <source>
        <dbReference type="ARBA" id="ARBA00004635"/>
    </source>
</evidence>
<dbReference type="GO" id="GO:0016020">
    <property type="term" value="C:membrane"/>
    <property type="evidence" value="ECO:0007669"/>
    <property type="project" value="UniProtKB-SubCell"/>
</dbReference>
<dbReference type="InterPro" id="IPR008844">
    <property type="entry name" value="Spore_GerAC-like"/>
</dbReference>
<organism evidence="10 11">
    <name type="scientific">Bacillus salipaludis</name>
    <dbReference type="NCBI Taxonomy" id="2547811"/>
    <lineage>
        <taxon>Bacteria</taxon>
        <taxon>Bacillati</taxon>
        <taxon>Bacillota</taxon>
        <taxon>Bacilli</taxon>
        <taxon>Bacillales</taxon>
        <taxon>Bacillaceae</taxon>
        <taxon>Bacillus</taxon>
    </lineage>
</organism>
<dbReference type="PROSITE" id="PS51257">
    <property type="entry name" value="PROKAR_LIPOPROTEIN"/>
    <property type="match status" value="1"/>
</dbReference>
<dbReference type="NCBIfam" id="TIGR02887">
    <property type="entry name" value="spore_ger_x_C"/>
    <property type="match status" value="1"/>
</dbReference>
<dbReference type="Pfam" id="PF05504">
    <property type="entry name" value="Spore_GerAC"/>
    <property type="match status" value="1"/>
</dbReference>
<reference evidence="10 11" key="1">
    <citation type="submission" date="2019-03" db="EMBL/GenBank/DDBJ databases">
        <title>Bacillus niacini sp. nov. a Nicotinate-Metabolizing Mesophile Isolated from Soil.</title>
        <authorList>
            <person name="Zhang G."/>
        </authorList>
    </citation>
    <scope>NUCLEOTIDE SEQUENCE [LARGE SCALE GENOMIC DNA]</scope>
    <source>
        <strain evidence="10 11">WN066</strain>
    </source>
</reference>
<dbReference type="InterPro" id="IPR046953">
    <property type="entry name" value="Spore_GerAC-like_C"/>
</dbReference>
<evidence type="ECO:0000256" key="7">
    <source>
        <dbReference type="ARBA" id="ARBA00023288"/>
    </source>
</evidence>
<evidence type="ECO:0000313" key="11">
    <source>
        <dbReference type="Proteomes" id="UP000295132"/>
    </source>
</evidence>
<evidence type="ECO:0000259" key="9">
    <source>
        <dbReference type="Pfam" id="PF25198"/>
    </source>
</evidence>
<dbReference type="PANTHER" id="PTHR35789">
    <property type="entry name" value="SPORE GERMINATION PROTEIN B3"/>
    <property type="match status" value="1"/>
</dbReference>
<keyword evidence="3" id="KW-0309">Germination</keyword>
<evidence type="ECO:0000256" key="4">
    <source>
        <dbReference type="ARBA" id="ARBA00022729"/>
    </source>
</evidence>
<protein>
    <submittedName>
        <fullName evidence="10">Ger(X)C family spore germination protein</fullName>
    </submittedName>
</protein>
<dbReference type="Gene3D" id="3.30.300.210">
    <property type="entry name" value="Nutrient germinant receptor protein C, domain 3"/>
    <property type="match status" value="1"/>
</dbReference>
<keyword evidence="6" id="KW-0564">Palmitate</keyword>
<dbReference type="Pfam" id="PF25198">
    <property type="entry name" value="Spore_GerAC_N"/>
    <property type="match status" value="1"/>
</dbReference>
<evidence type="ECO:0000256" key="6">
    <source>
        <dbReference type="ARBA" id="ARBA00023139"/>
    </source>
</evidence>